<evidence type="ECO:0000313" key="3">
    <source>
        <dbReference type="Proteomes" id="UP000266506"/>
    </source>
</evidence>
<keyword evidence="3" id="KW-1185">Reference proteome</keyword>
<proteinExistence type="predicted"/>
<dbReference type="InterPro" id="IPR039523">
    <property type="entry name" value="RimK-rel_E_lig_ATP-grasp"/>
</dbReference>
<dbReference type="SUPFAM" id="SSF56059">
    <property type="entry name" value="Glutathione synthetase ATP-binding domain-like"/>
    <property type="match status" value="1"/>
</dbReference>
<reference evidence="2 3" key="1">
    <citation type="submission" date="2018-08" db="EMBL/GenBank/DDBJ databases">
        <title>Genomic Encyclopedia of Archaeal and Bacterial Type Strains, Phase II (KMG-II): from individual species to whole genera.</title>
        <authorList>
            <person name="Goeker M."/>
        </authorList>
    </citation>
    <scope>NUCLEOTIDE SEQUENCE [LARGE SCALE GENOMIC DNA]</scope>
    <source>
        <strain evidence="2 3">ATCC 27112</strain>
    </source>
</reference>
<dbReference type="EMBL" id="QXEV01000002">
    <property type="protein sequence ID" value="RIA78425.1"/>
    <property type="molecule type" value="Genomic_DNA"/>
</dbReference>
<evidence type="ECO:0000313" key="2">
    <source>
        <dbReference type="EMBL" id="RIA78425.1"/>
    </source>
</evidence>
<protein>
    <submittedName>
        <fullName evidence="2">Putative polysaccharide biosynthesis protein</fullName>
    </submittedName>
</protein>
<evidence type="ECO:0000259" key="1">
    <source>
        <dbReference type="Pfam" id="PF14397"/>
    </source>
</evidence>
<name>A0A397S200_9MOLU</name>
<dbReference type="OrthoDB" id="6315394at2"/>
<accession>A0A397S200</accession>
<organism evidence="2 3">
    <name type="scientific">Anaeroplasma bactoclasticum</name>
    <dbReference type="NCBI Taxonomy" id="2088"/>
    <lineage>
        <taxon>Bacteria</taxon>
        <taxon>Bacillati</taxon>
        <taxon>Mycoplasmatota</taxon>
        <taxon>Mollicutes</taxon>
        <taxon>Anaeroplasmatales</taxon>
        <taxon>Anaeroplasmataceae</taxon>
        <taxon>Anaeroplasma</taxon>
    </lineage>
</organism>
<gene>
    <name evidence="2" type="ORF">EI71_00377</name>
</gene>
<dbReference type="AlphaFoldDB" id="A0A397S200"/>
<feature type="domain" description="Alpha-L-glutamate ligase-related protein ATP-grasp" evidence="1">
    <location>
        <begin position="94"/>
        <end position="352"/>
    </location>
</feature>
<comment type="caution">
    <text evidence="2">The sequence shown here is derived from an EMBL/GenBank/DDBJ whole genome shotgun (WGS) entry which is preliminary data.</text>
</comment>
<dbReference type="InParanoid" id="A0A397S200"/>
<sequence length="370" mass="42908">MSIKSIIKSSSVNFYDFIKCIRLKKYEIKKIKEKRRRLIENTISLTKNQKKQIDDFFKENYGQKIPYYWHKEYYAISGKFDYKFFPELLFIPGFERLVNNPHYYKCLSDKNIIDIIGNSINIKSPRVYVRCANGIITDSNRTTISLEESYSIVSKLDNFFIKPSIDSCSGQGCSIIYNKEIDSLDKYKELLKIYKKDFLIQEIVKNSKDLYNLNPTSLNTFRVITYILKGKIYYMPIILRIGRNGKFLDNAHQGGIFIGVKDDGSLLRTAVSEFNEKYNSHPDTNIVFENYKISSFQKVIEAAIKLQSLIPHIGCINWDLTLDENEDVVLIEGNMIGGSIWLIQMAHGVSGFGENTAEVLRLVKENKKLY</sequence>
<dbReference type="RefSeq" id="WP_119015544.1">
    <property type="nucleotide sequence ID" value="NZ_QXEV01000002.1"/>
</dbReference>
<dbReference type="Pfam" id="PF14397">
    <property type="entry name" value="ATPgrasp_ST"/>
    <property type="match status" value="1"/>
</dbReference>
<dbReference type="Proteomes" id="UP000266506">
    <property type="component" value="Unassembled WGS sequence"/>
</dbReference>